<organism evidence="1 2">
    <name type="scientific">Sulfoacidibacillus ferrooxidans</name>
    <dbReference type="NCBI Taxonomy" id="2005001"/>
    <lineage>
        <taxon>Bacteria</taxon>
        <taxon>Bacillati</taxon>
        <taxon>Bacillota</taxon>
        <taxon>Bacilli</taxon>
        <taxon>Bacillales</taxon>
        <taxon>Alicyclobacillaceae</taxon>
        <taxon>Sulfoacidibacillus</taxon>
    </lineage>
</organism>
<proteinExistence type="predicted"/>
<name>A0A9X1V9M7_9BACL</name>
<evidence type="ECO:0000313" key="2">
    <source>
        <dbReference type="Proteomes" id="UP001139263"/>
    </source>
</evidence>
<keyword evidence="2" id="KW-1185">Reference proteome</keyword>
<dbReference type="Proteomes" id="UP001139263">
    <property type="component" value="Unassembled WGS sequence"/>
</dbReference>
<dbReference type="AlphaFoldDB" id="A0A9X1V9M7"/>
<dbReference type="EMBL" id="JALBUF010000005">
    <property type="protein sequence ID" value="MCI0183677.1"/>
    <property type="molecule type" value="Genomic_DNA"/>
</dbReference>
<gene>
    <name evidence="1" type="ORF">MM817_01968</name>
</gene>
<accession>A0A9X1V9M7</accession>
<reference evidence="1" key="1">
    <citation type="submission" date="2022-03" db="EMBL/GenBank/DDBJ databases">
        <title>Draft Genome Sequence of Firmicute Strain S0AB, a Heterotrophic Iron/Sulfur-Oxidizing Extreme Acidophile.</title>
        <authorList>
            <person name="Vergara E."/>
            <person name="Pakostova E."/>
            <person name="Johnson D.B."/>
            <person name="Holmes D.S."/>
        </authorList>
    </citation>
    <scope>NUCLEOTIDE SEQUENCE</scope>
    <source>
        <strain evidence="1">S0AB</strain>
    </source>
</reference>
<comment type="caution">
    <text evidence="1">The sequence shown here is derived from an EMBL/GenBank/DDBJ whole genome shotgun (WGS) entry which is preliminary data.</text>
</comment>
<evidence type="ECO:0000313" key="1">
    <source>
        <dbReference type="EMBL" id="MCI0183677.1"/>
    </source>
</evidence>
<sequence length="29" mass="3458">MRDLQTISQKTQVLFVHSFARAIRLQLTR</sequence>
<protein>
    <submittedName>
        <fullName evidence="1">Uncharacterized protein</fullName>
    </submittedName>
</protein>